<dbReference type="InterPro" id="IPR001130">
    <property type="entry name" value="TatD-like"/>
</dbReference>
<dbReference type="OrthoDB" id="6079689at2759"/>
<evidence type="ECO:0000313" key="2">
    <source>
        <dbReference type="Proteomes" id="UP000601435"/>
    </source>
</evidence>
<reference evidence="1" key="1">
    <citation type="submission" date="2021-02" db="EMBL/GenBank/DDBJ databases">
        <authorList>
            <person name="Dougan E. K."/>
            <person name="Rhodes N."/>
            <person name="Thang M."/>
            <person name="Chan C."/>
        </authorList>
    </citation>
    <scope>NUCLEOTIDE SEQUENCE</scope>
</reference>
<dbReference type="Pfam" id="PF01026">
    <property type="entry name" value="TatD_DNase"/>
    <property type="match status" value="1"/>
</dbReference>
<gene>
    <name evidence="1" type="primary">TATDN2</name>
    <name evidence="1" type="ORF">SNEC2469_LOCUS3745</name>
</gene>
<dbReference type="InterPro" id="IPR032466">
    <property type="entry name" value="Metal_Hydrolase"/>
</dbReference>
<keyword evidence="2" id="KW-1185">Reference proteome</keyword>
<proteinExistence type="predicted"/>
<dbReference type="AlphaFoldDB" id="A0A812L0E7"/>
<comment type="caution">
    <text evidence="1">The sequence shown here is derived from an EMBL/GenBank/DDBJ whole genome shotgun (WGS) entry which is preliminary data.</text>
</comment>
<protein>
    <submittedName>
        <fullName evidence="1">TATDN2 protein</fullName>
    </submittedName>
</protein>
<dbReference type="Gene3D" id="3.20.20.140">
    <property type="entry name" value="Metal-dependent hydrolases"/>
    <property type="match status" value="1"/>
</dbReference>
<name>A0A812L0E7_9DINO</name>
<dbReference type="Proteomes" id="UP000601435">
    <property type="component" value="Unassembled WGS sequence"/>
</dbReference>
<dbReference type="PANTHER" id="PTHR46363:SF1">
    <property type="entry name" value="DEOXYRIBONUCLEASE TATDN2-RELATED"/>
    <property type="match status" value="1"/>
</dbReference>
<dbReference type="PANTHER" id="PTHR46363">
    <property type="entry name" value="DEOXYRIBONUCLEASE TATDN2-RELATED"/>
    <property type="match status" value="1"/>
</dbReference>
<evidence type="ECO:0000313" key="1">
    <source>
        <dbReference type="EMBL" id="CAE7233291.1"/>
    </source>
</evidence>
<dbReference type="GO" id="GO:0016788">
    <property type="term" value="F:hydrolase activity, acting on ester bonds"/>
    <property type="evidence" value="ECO:0007669"/>
    <property type="project" value="InterPro"/>
</dbReference>
<organism evidence="1 2">
    <name type="scientific">Symbiodinium necroappetens</name>
    <dbReference type="NCBI Taxonomy" id="1628268"/>
    <lineage>
        <taxon>Eukaryota</taxon>
        <taxon>Sar</taxon>
        <taxon>Alveolata</taxon>
        <taxon>Dinophyceae</taxon>
        <taxon>Suessiales</taxon>
        <taxon>Symbiodiniaceae</taxon>
        <taxon>Symbiodinium</taxon>
    </lineage>
</organism>
<dbReference type="SUPFAM" id="SSF51556">
    <property type="entry name" value="Metallo-dependent hydrolases"/>
    <property type="match status" value="1"/>
</dbReference>
<dbReference type="CDD" id="cd01310">
    <property type="entry name" value="TatD_DNAse"/>
    <property type="match status" value="1"/>
</dbReference>
<dbReference type="EMBL" id="CAJNJA010008142">
    <property type="protein sequence ID" value="CAE7233291.1"/>
    <property type="molecule type" value="Genomic_DNA"/>
</dbReference>
<sequence length="497" mass="56037">MDGKKPIREVAVESSPKKVPRRFCRFGRGRGCNCCGVDLAELGLVSATSVNRKWHQDASRTEPFLSHCCTSWSGMPYVDVHCHLEDVVQEIRRRQAVPSLNKEPGDLTDKELALWTELGWMEVETTEAAAPGRHWTQTWGQLSVSQRNAASSLGYTETSWNRNKWLLPRLSWEELETNTRSLLVALGETQRSWDGWSPQSWKTQSVDSGEARHLARMRALSEDRPWTELTPSQRKAAAALGFTKEIWMFEDTADLHTVVDVHFGAGFEGCITQGCDVESLPMAKYLALSHPMVFVTFGCHPKAAWFYTDEFEATLLSYIKACGEKVVGFGEFGLDFSHPYFGPDEDNRQQQREVFVRQLELAVSLSMPLVIHSREADADTLKLMRGRVPKAHKVHVHAHRGSISFMKQLLAEWSQLYIGMPGILTMEDAHAKELVRQCPLERMVVETDAPYLPVQGHWLSHPGLIPEVIAKVAELKGMDLRHVAMTLRANATALYGI</sequence>
<accession>A0A812L0E7</accession>